<dbReference type="Pfam" id="PF14305">
    <property type="entry name" value="ATPgrasp_TupA"/>
    <property type="match status" value="1"/>
</dbReference>
<organism evidence="1 2">
    <name type="scientific">Williamsia marianensis</name>
    <dbReference type="NCBI Taxonomy" id="85044"/>
    <lineage>
        <taxon>Bacteria</taxon>
        <taxon>Bacillati</taxon>
        <taxon>Actinomycetota</taxon>
        <taxon>Actinomycetes</taxon>
        <taxon>Mycobacteriales</taxon>
        <taxon>Nocardiaceae</taxon>
        <taxon>Williamsia</taxon>
    </lineage>
</organism>
<name>A0A2G3PQ58_WILMA</name>
<evidence type="ECO:0000313" key="1">
    <source>
        <dbReference type="EMBL" id="PHV67896.1"/>
    </source>
</evidence>
<accession>A0A2G3PQ58</accession>
<evidence type="ECO:0000313" key="2">
    <source>
        <dbReference type="Proteomes" id="UP000225108"/>
    </source>
</evidence>
<protein>
    <recommendedName>
        <fullName evidence="3">Teichuronopeptide biosynthesis TupA-like protein</fullName>
    </recommendedName>
</protein>
<reference evidence="1 2" key="1">
    <citation type="submission" date="2017-10" db="EMBL/GenBank/DDBJ databases">
        <title>The draft genome sequence of Williamsia sp. BULT 1.1 isolated from the semi-arid grassland soils from South Africa.</title>
        <authorList>
            <person name="Kabwe M.H."/>
            <person name="Govender N."/>
            <person name="Mutseka Lunga P."/>
            <person name="Vikram S."/>
            <person name="Makhalanyane T.P."/>
        </authorList>
    </citation>
    <scope>NUCLEOTIDE SEQUENCE [LARGE SCALE GENOMIC DNA]</scope>
    <source>
        <strain evidence="1 2">BULT 1.1</strain>
    </source>
</reference>
<dbReference type="EMBL" id="PEBD01000004">
    <property type="protein sequence ID" value="PHV67896.1"/>
    <property type="molecule type" value="Genomic_DNA"/>
</dbReference>
<comment type="caution">
    <text evidence="1">The sequence shown here is derived from an EMBL/GenBank/DDBJ whole genome shotgun (WGS) entry which is preliminary data.</text>
</comment>
<dbReference type="InterPro" id="IPR029465">
    <property type="entry name" value="ATPgrasp_TupA"/>
</dbReference>
<gene>
    <name evidence="1" type="ORF">CSW57_00945</name>
</gene>
<sequence>MPMSDTTVARVALAAIMRIPLTPRRILFYGALHRRLPRLRNPQRFTDKVNWRVRHDRRELLAPTCDKLAMKELASAAAGDSVRVPQTLWAGTDLRDLGSVDLPDRWILKPAHRFGKIIVGLGQPDIDDLLARTDGWLDNENWQLMGEWGYSRATPRILVEERIGTSDALPSDYKFFVFAGVARYVLVVSDRVADPRASYYDTSWNRVATHPGAEDVPLVPAPPHLSEMIAIAERIAHGFDFLRVDLYDVDGHVWFGETTAYPMSGLGRYSPDSFDEELGSWWTLPDL</sequence>
<dbReference type="AlphaFoldDB" id="A0A2G3PQ58"/>
<proteinExistence type="predicted"/>
<evidence type="ECO:0008006" key="3">
    <source>
        <dbReference type="Google" id="ProtNLM"/>
    </source>
</evidence>
<dbReference type="Proteomes" id="UP000225108">
    <property type="component" value="Unassembled WGS sequence"/>
</dbReference>